<evidence type="ECO:0000313" key="2">
    <source>
        <dbReference type="EMBL" id="OIV39311.1"/>
    </source>
</evidence>
<gene>
    <name evidence="2" type="ORF">BIV57_00210</name>
</gene>
<dbReference type="Proteomes" id="UP000243342">
    <property type="component" value="Unassembled WGS sequence"/>
</dbReference>
<keyword evidence="3" id="KW-1185">Reference proteome</keyword>
<dbReference type="AlphaFoldDB" id="A0A1J7BKV1"/>
<feature type="region of interest" description="Disordered" evidence="1">
    <location>
        <begin position="1"/>
        <end position="32"/>
    </location>
</feature>
<reference evidence="2 3" key="1">
    <citation type="submission" date="2016-10" db="EMBL/GenBank/DDBJ databases">
        <title>Genome sequence of Streptomyces gilvigriseus MUSC 26.</title>
        <authorList>
            <person name="Lee L.-H."/>
            <person name="Ser H.-L."/>
        </authorList>
    </citation>
    <scope>NUCLEOTIDE SEQUENCE [LARGE SCALE GENOMIC DNA]</scope>
    <source>
        <strain evidence="2 3">MUSC 26</strain>
    </source>
</reference>
<evidence type="ECO:0000313" key="3">
    <source>
        <dbReference type="Proteomes" id="UP000243342"/>
    </source>
</evidence>
<comment type="caution">
    <text evidence="2">The sequence shown here is derived from an EMBL/GenBank/DDBJ whole genome shotgun (WGS) entry which is preliminary data.</text>
</comment>
<evidence type="ECO:0000256" key="1">
    <source>
        <dbReference type="SAM" id="MobiDB-lite"/>
    </source>
</evidence>
<organism evidence="2 3">
    <name type="scientific">Mangrovactinospora gilvigrisea</name>
    <dbReference type="NCBI Taxonomy" id="1428644"/>
    <lineage>
        <taxon>Bacteria</taxon>
        <taxon>Bacillati</taxon>
        <taxon>Actinomycetota</taxon>
        <taxon>Actinomycetes</taxon>
        <taxon>Kitasatosporales</taxon>
        <taxon>Streptomycetaceae</taxon>
        <taxon>Mangrovactinospora</taxon>
    </lineage>
</organism>
<sequence length="81" mass="8338">MAPIDAMPSAPLRDAAASPGPTQPAPLDTVGRLPQCGGLVGAEDSAIGKRLRPSTQRHAGARGVEELLGDALVPFSRRIRA</sequence>
<proteinExistence type="predicted"/>
<dbReference type="RefSeq" id="WP_071654510.1">
    <property type="nucleotide sequence ID" value="NZ_MLCF01000002.1"/>
</dbReference>
<accession>A0A1J7BKV1</accession>
<dbReference type="EMBL" id="MLCF01000002">
    <property type="protein sequence ID" value="OIV39311.1"/>
    <property type="molecule type" value="Genomic_DNA"/>
</dbReference>
<protein>
    <submittedName>
        <fullName evidence="2">Uncharacterized protein</fullName>
    </submittedName>
</protein>
<name>A0A1J7BKV1_9ACTN</name>